<evidence type="ECO:0000313" key="2">
    <source>
        <dbReference type="Proteomes" id="UP000256970"/>
    </source>
</evidence>
<protein>
    <submittedName>
        <fullName evidence="1">Uncharacterized protein</fullName>
    </submittedName>
</protein>
<accession>A0A383VPU4</accession>
<evidence type="ECO:0000313" key="1">
    <source>
        <dbReference type="EMBL" id="SZX67548.1"/>
    </source>
</evidence>
<gene>
    <name evidence="1" type="ORF">BQ4739_LOCUS7935</name>
</gene>
<organism evidence="1 2">
    <name type="scientific">Tetradesmus obliquus</name>
    <name type="common">Green alga</name>
    <name type="synonym">Acutodesmus obliquus</name>
    <dbReference type="NCBI Taxonomy" id="3088"/>
    <lineage>
        <taxon>Eukaryota</taxon>
        <taxon>Viridiplantae</taxon>
        <taxon>Chlorophyta</taxon>
        <taxon>core chlorophytes</taxon>
        <taxon>Chlorophyceae</taxon>
        <taxon>CS clade</taxon>
        <taxon>Sphaeropleales</taxon>
        <taxon>Scenedesmaceae</taxon>
        <taxon>Tetradesmus</taxon>
    </lineage>
</organism>
<dbReference type="Proteomes" id="UP000256970">
    <property type="component" value="Unassembled WGS sequence"/>
</dbReference>
<dbReference type="AlphaFoldDB" id="A0A383VPU4"/>
<dbReference type="EMBL" id="FNXT01000804">
    <property type="protein sequence ID" value="SZX67548.1"/>
    <property type="molecule type" value="Genomic_DNA"/>
</dbReference>
<proteinExistence type="predicted"/>
<name>A0A383VPU4_TETOB</name>
<reference evidence="1 2" key="1">
    <citation type="submission" date="2016-10" db="EMBL/GenBank/DDBJ databases">
        <authorList>
            <person name="Cai Z."/>
        </authorList>
    </citation>
    <scope>NUCLEOTIDE SEQUENCE [LARGE SCALE GENOMIC DNA]</scope>
</reference>
<keyword evidence="2" id="KW-1185">Reference proteome</keyword>
<sequence length="131" mass="14175">MLPGVPPGVMQAGLHINGSYAEVWLPKAVKQWLFFEGGEEALGCWYALATVLDGEHVCSQTFHPKRKHVSVSDAVRIALSKTAVAAVPGAERVALKVYRREIKAGEWLTQLVLELTTATGSAGSRPQQHTV</sequence>